<dbReference type="InterPro" id="IPR001647">
    <property type="entry name" value="HTH_TetR"/>
</dbReference>
<feature type="region of interest" description="Disordered" evidence="5">
    <location>
        <begin position="1"/>
        <end position="27"/>
    </location>
</feature>
<evidence type="ECO:0000259" key="6">
    <source>
        <dbReference type="PROSITE" id="PS50977"/>
    </source>
</evidence>
<dbReference type="PANTHER" id="PTHR30055">
    <property type="entry name" value="HTH-TYPE TRANSCRIPTIONAL REGULATOR RUTR"/>
    <property type="match status" value="1"/>
</dbReference>
<dbReference type="Gene3D" id="1.10.357.10">
    <property type="entry name" value="Tetracycline Repressor, domain 2"/>
    <property type="match status" value="2"/>
</dbReference>
<proteinExistence type="predicted"/>
<dbReference type="Gene3D" id="1.10.10.60">
    <property type="entry name" value="Homeodomain-like"/>
    <property type="match status" value="2"/>
</dbReference>
<reference evidence="7 8" key="2">
    <citation type="journal article" date="2017" name="Int. J. Syst. Evol. Microbiol.">
        <title>Mycobacterium stephanolepidis sp. nov., a rapidly growing species related to Mycobacterium chelonae, isolated from marine teleost fish, Stephanolepis cirrhifer.</title>
        <authorList>
            <person name="Fukano H."/>
            <person name="Wada S."/>
            <person name="Kurata O."/>
            <person name="Katayama K."/>
            <person name="Fujiwara N."/>
            <person name="Hoshino Y."/>
        </authorList>
    </citation>
    <scope>NUCLEOTIDE SEQUENCE [LARGE SCALE GENOMIC DNA]</scope>
    <source>
        <strain evidence="7 8">NJB0901</strain>
    </source>
</reference>
<evidence type="ECO:0000313" key="8">
    <source>
        <dbReference type="Proteomes" id="UP000217954"/>
    </source>
</evidence>
<dbReference type="PROSITE" id="PS50977">
    <property type="entry name" value="HTH_TETR_2"/>
    <property type="match status" value="2"/>
</dbReference>
<feature type="domain" description="HTH tetR-type" evidence="6">
    <location>
        <begin position="18"/>
        <end position="78"/>
    </location>
</feature>
<gene>
    <name evidence="7" type="ORF">MSTE_02694</name>
</gene>
<dbReference type="RefSeq" id="WP_096501851.1">
    <property type="nucleotide sequence ID" value="NZ_AP018165.1"/>
</dbReference>
<evidence type="ECO:0000313" key="7">
    <source>
        <dbReference type="EMBL" id="BAX98003.1"/>
    </source>
</evidence>
<evidence type="ECO:0000256" key="2">
    <source>
        <dbReference type="ARBA" id="ARBA00023125"/>
    </source>
</evidence>
<keyword evidence="2 4" id="KW-0238">DNA-binding</keyword>
<dbReference type="InterPro" id="IPR050109">
    <property type="entry name" value="HTH-type_TetR-like_transc_reg"/>
</dbReference>
<dbReference type="PANTHER" id="PTHR30055:SF234">
    <property type="entry name" value="HTH-TYPE TRANSCRIPTIONAL REGULATOR BETI"/>
    <property type="match status" value="1"/>
</dbReference>
<dbReference type="PRINTS" id="PR00455">
    <property type="entry name" value="HTHTETR"/>
</dbReference>
<dbReference type="AlphaFoldDB" id="A0A1Z4EYF5"/>
<reference evidence="8" key="1">
    <citation type="journal article" date="2017" name="Genome Announc.">
        <title>Complete Genome Sequence of Mycobacterium stephanolepidis.</title>
        <authorList>
            <person name="Fukano H."/>
            <person name="Yoshida M."/>
            <person name="Katayama Y."/>
            <person name="Omatsu T."/>
            <person name="Mizutani T."/>
            <person name="Kurata O."/>
            <person name="Wada S."/>
            <person name="Hoshino Y."/>
        </authorList>
    </citation>
    <scope>NUCLEOTIDE SEQUENCE [LARGE SCALE GENOMIC DNA]</scope>
    <source>
        <strain evidence="8">NJB0901</strain>
    </source>
</reference>
<evidence type="ECO:0000256" key="1">
    <source>
        <dbReference type="ARBA" id="ARBA00023015"/>
    </source>
</evidence>
<organism evidence="7 8">
    <name type="scientific">[Mycobacterium] stephanolepidis</name>
    <dbReference type="NCBI Taxonomy" id="1520670"/>
    <lineage>
        <taxon>Bacteria</taxon>
        <taxon>Bacillati</taxon>
        <taxon>Actinomycetota</taxon>
        <taxon>Actinomycetes</taxon>
        <taxon>Mycobacteriales</taxon>
        <taxon>Mycobacteriaceae</taxon>
        <taxon>Mycobacteroides</taxon>
    </lineage>
</organism>
<evidence type="ECO:0000256" key="5">
    <source>
        <dbReference type="SAM" id="MobiDB-lite"/>
    </source>
</evidence>
<dbReference type="Pfam" id="PF00440">
    <property type="entry name" value="TetR_N"/>
    <property type="match status" value="2"/>
</dbReference>
<dbReference type="InterPro" id="IPR009057">
    <property type="entry name" value="Homeodomain-like_sf"/>
</dbReference>
<feature type="DNA-binding region" description="H-T-H motif" evidence="4">
    <location>
        <begin position="244"/>
        <end position="263"/>
    </location>
</feature>
<sequence>MSASRRPQPAESVRRRPKDRKVQIAKASSDAFSESGYHAVSMEEIASRVGISAPALYRHSASKYDLFRDAVLGLGRCLVDATDLLADAHADPRETLRALVDGLIETTIAHRTAGGLFRWEGRYLKDEDQIELSNQIKLVNRRIQKPLGSIRPALTSHERWTLSSAALSVIGSITDHRATLPIPEIRTVLAELAESVLYTELPTPPPHDTILPPAPPVTIDAGPYEMLLHESMRLFNVNGYRETSMEDIATAIGIPVSGIYRYFPSKADMLAASFRRAADRISGDVSRALSETTAPEAALGKLVAGYVARSFERPELGYVYYTERINLPAAEQAILHHVQRSTVESWTKLLLSARPEITPGHARFAVHAGFTLVVDLGRLVQYDNTEHARASVRCLMEAALLGRPIMAGSDERPAGTQSPT</sequence>
<keyword evidence="8" id="KW-1185">Reference proteome</keyword>
<name>A0A1Z4EYF5_9MYCO</name>
<dbReference type="KEGG" id="mste:MSTE_02694"/>
<feature type="DNA-binding region" description="H-T-H motif" evidence="4">
    <location>
        <begin position="41"/>
        <end position="60"/>
    </location>
</feature>
<dbReference type="SUPFAM" id="SSF46689">
    <property type="entry name" value="Homeodomain-like"/>
    <property type="match status" value="2"/>
</dbReference>
<protein>
    <submittedName>
        <fullName evidence="7">TetR family transcriptional regulator</fullName>
    </submittedName>
</protein>
<accession>A0A1Z4EYF5</accession>
<keyword evidence="1" id="KW-0805">Transcription regulation</keyword>
<keyword evidence="3" id="KW-0804">Transcription</keyword>
<feature type="domain" description="HTH tetR-type" evidence="6">
    <location>
        <begin position="221"/>
        <end position="281"/>
    </location>
</feature>
<dbReference type="EMBL" id="AP018165">
    <property type="protein sequence ID" value="BAX98003.1"/>
    <property type="molecule type" value="Genomic_DNA"/>
</dbReference>
<dbReference type="OrthoDB" id="4456617at2"/>
<dbReference type="GO" id="GO:0003700">
    <property type="term" value="F:DNA-binding transcription factor activity"/>
    <property type="evidence" value="ECO:0007669"/>
    <property type="project" value="TreeGrafter"/>
</dbReference>
<dbReference type="GO" id="GO:0000976">
    <property type="term" value="F:transcription cis-regulatory region binding"/>
    <property type="evidence" value="ECO:0007669"/>
    <property type="project" value="TreeGrafter"/>
</dbReference>
<evidence type="ECO:0000256" key="3">
    <source>
        <dbReference type="ARBA" id="ARBA00023163"/>
    </source>
</evidence>
<evidence type="ECO:0000256" key="4">
    <source>
        <dbReference type="PROSITE-ProRule" id="PRU00335"/>
    </source>
</evidence>
<dbReference type="Proteomes" id="UP000217954">
    <property type="component" value="Chromosome"/>
</dbReference>